<gene>
    <name evidence="7" type="ORF">NAV_LOCUS4955</name>
</gene>
<evidence type="ECO:0000256" key="1">
    <source>
        <dbReference type="ARBA" id="ARBA00022723"/>
    </source>
</evidence>
<evidence type="ECO:0000259" key="6">
    <source>
        <dbReference type="PROSITE" id="PS50023"/>
    </source>
</evidence>
<reference evidence="7 8" key="1">
    <citation type="submission" date="2018-08" db="EMBL/GenBank/DDBJ databases">
        <authorList>
            <person name="Laetsch R D."/>
            <person name="Stevens L."/>
            <person name="Kumar S."/>
            <person name="Blaxter L. M."/>
        </authorList>
    </citation>
    <scope>NUCLEOTIDE SEQUENCE [LARGE SCALE GENOMIC DNA]</scope>
</reference>
<accession>A0A498SJM2</accession>
<dbReference type="PROSITE" id="PS50023">
    <property type="entry name" value="LIM_DOMAIN_2"/>
    <property type="match status" value="1"/>
</dbReference>
<evidence type="ECO:0000256" key="2">
    <source>
        <dbReference type="ARBA" id="ARBA00022737"/>
    </source>
</evidence>
<dbReference type="OrthoDB" id="25488at2759"/>
<sequence length="140" mass="16399">MLQRGRCAKCAEPFVNEEAILICAQLYHLNHLCCNYCNMRICDIEESFIVDGTKVACTRCFDKLSPKCYRCKKSVVNEYVINGSRLYHLNCFKCARCHRILDVEYFEDEDGRPLDRNCLWGEVLMDHIIRDTDNIVPSEY</sequence>
<dbReference type="InterPro" id="IPR001781">
    <property type="entry name" value="Znf_LIM"/>
</dbReference>
<feature type="domain" description="LIM zinc-binding" evidence="6">
    <location>
        <begin position="66"/>
        <end position="125"/>
    </location>
</feature>
<evidence type="ECO:0000256" key="4">
    <source>
        <dbReference type="ARBA" id="ARBA00023038"/>
    </source>
</evidence>
<dbReference type="PANTHER" id="PTHR24205">
    <property type="entry name" value="FOUR AND A HALF LIM DOMAINS PROTEIN"/>
    <property type="match status" value="1"/>
</dbReference>
<keyword evidence="4 5" id="KW-0440">LIM domain</keyword>
<evidence type="ECO:0000313" key="7">
    <source>
        <dbReference type="EMBL" id="VBB30164.1"/>
    </source>
</evidence>
<dbReference type="Pfam" id="PF00412">
    <property type="entry name" value="LIM"/>
    <property type="match status" value="2"/>
</dbReference>
<evidence type="ECO:0000256" key="5">
    <source>
        <dbReference type="PROSITE-ProRule" id="PRU00125"/>
    </source>
</evidence>
<protein>
    <recommendedName>
        <fullName evidence="6">LIM zinc-binding domain-containing protein</fullName>
    </recommendedName>
</protein>
<keyword evidence="2" id="KW-0677">Repeat</keyword>
<keyword evidence="1 5" id="KW-0479">Metal-binding</keyword>
<dbReference type="SUPFAM" id="SSF57716">
    <property type="entry name" value="Glucocorticoid receptor-like (DNA-binding domain)"/>
    <property type="match status" value="1"/>
</dbReference>
<proteinExistence type="predicted"/>
<dbReference type="PROSITE" id="PS00478">
    <property type="entry name" value="LIM_DOMAIN_1"/>
    <property type="match status" value="2"/>
</dbReference>
<organism evidence="7 8">
    <name type="scientific">Acanthocheilonema viteae</name>
    <name type="common">Filarial nematode worm</name>
    <name type="synonym">Dipetalonema viteae</name>
    <dbReference type="NCBI Taxonomy" id="6277"/>
    <lineage>
        <taxon>Eukaryota</taxon>
        <taxon>Metazoa</taxon>
        <taxon>Ecdysozoa</taxon>
        <taxon>Nematoda</taxon>
        <taxon>Chromadorea</taxon>
        <taxon>Rhabditida</taxon>
        <taxon>Spirurina</taxon>
        <taxon>Spiruromorpha</taxon>
        <taxon>Filarioidea</taxon>
        <taxon>Onchocercidae</taxon>
        <taxon>Acanthocheilonema</taxon>
    </lineage>
</organism>
<dbReference type="GO" id="GO:0003712">
    <property type="term" value="F:transcription coregulator activity"/>
    <property type="evidence" value="ECO:0007669"/>
    <property type="project" value="TreeGrafter"/>
</dbReference>
<evidence type="ECO:0000313" key="8">
    <source>
        <dbReference type="Proteomes" id="UP000276991"/>
    </source>
</evidence>
<keyword evidence="8" id="KW-1185">Reference proteome</keyword>
<dbReference type="EMBL" id="UPTC01000800">
    <property type="protein sequence ID" value="VBB30164.1"/>
    <property type="molecule type" value="Genomic_DNA"/>
</dbReference>
<dbReference type="AlphaFoldDB" id="A0A498SJM2"/>
<keyword evidence="3 5" id="KW-0862">Zinc</keyword>
<dbReference type="GO" id="GO:0030018">
    <property type="term" value="C:Z disc"/>
    <property type="evidence" value="ECO:0007669"/>
    <property type="project" value="TreeGrafter"/>
</dbReference>
<name>A0A498SJM2_ACAVI</name>
<evidence type="ECO:0000256" key="3">
    <source>
        <dbReference type="ARBA" id="ARBA00022833"/>
    </source>
</evidence>
<dbReference type="GO" id="GO:0005634">
    <property type="term" value="C:nucleus"/>
    <property type="evidence" value="ECO:0007669"/>
    <property type="project" value="TreeGrafter"/>
</dbReference>
<dbReference type="Gene3D" id="2.10.110.10">
    <property type="entry name" value="Cysteine Rich Protein"/>
    <property type="match status" value="2"/>
</dbReference>
<dbReference type="SMART" id="SM00132">
    <property type="entry name" value="LIM"/>
    <property type="match status" value="2"/>
</dbReference>
<dbReference type="STRING" id="6277.A0A498SJM2"/>
<dbReference type="CDD" id="cd08368">
    <property type="entry name" value="LIM"/>
    <property type="match status" value="1"/>
</dbReference>
<dbReference type="Proteomes" id="UP000276991">
    <property type="component" value="Unassembled WGS sequence"/>
</dbReference>
<dbReference type="GO" id="GO:0046872">
    <property type="term" value="F:metal ion binding"/>
    <property type="evidence" value="ECO:0007669"/>
    <property type="project" value="UniProtKB-KW"/>
</dbReference>
<dbReference type="PANTHER" id="PTHR24205:SF16">
    <property type="entry name" value="GH01042P-RELATED"/>
    <property type="match status" value="1"/>
</dbReference>